<dbReference type="OrthoDB" id="120976at2759"/>
<evidence type="ECO:0000256" key="3">
    <source>
        <dbReference type="ARBA" id="ARBA00022737"/>
    </source>
</evidence>
<proteinExistence type="predicted"/>
<accession>A0A8C6V9K9</accession>
<evidence type="ECO:0000256" key="5">
    <source>
        <dbReference type="ARBA" id="ARBA00022840"/>
    </source>
</evidence>
<evidence type="ECO:0000256" key="1">
    <source>
        <dbReference type="ARBA" id="ARBA00004110"/>
    </source>
</evidence>
<dbReference type="InterPro" id="IPR032675">
    <property type="entry name" value="LRR_dom_sf"/>
</dbReference>
<keyword evidence="3" id="KW-0677">Repeat</keyword>
<evidence type="ECO:0000256" key="9">
    <source>
        <dbReference type="SAM" id="Coils"/>
    </source>
</evidence>
<dbReference type="SMART" id="SM01288">
    <property type="entry name" value="FISNA"/>
    <property type="match status" value="1"/>
</dbReference>
<evidence type="ECO:0000256" key="7">
    <source>
        <dbReference type="ARBA" id="ARBA00023198"/>
    </source>
</evidence>
<dbReference type="SUPFAM" id="SSF52047">
    <property type="entry name" value="RNI-like"/>
    <property type="match status" value="1"/>
</dbReference>
<keyword evidence="6" id="KW-0832">Ubl conjugation</keyword>
<dbReference type="InterPro" id="IPR007111">
    <property type="entry name" value="NACHT_NTPase"/>
</dbReference>
<feature type="domain" description="NACHT" evidence="10">
    <location>
        <begin position="146"/>
        <end position="356"/>
    </location>
</feature>
<dbReference type="InterPro" id="IPR027417">
    <property type="entry name" value="P-loop_NTPase"/>
</dbReference>
<keyword evidence="5" id="KW-0067">ATP-binding</keyword>
<dbReference type="Pfam" id="PF14484">
    <property type="entry name" value="FISNA"/>
    <property type="match status" value="1"/>
</dbReference>
<keyword evidence="4" id="KW-0547">Nucleotide-binding</keyword>
<dbReference type="Ensembl" id="ENSNNAT00000002489.1">
    <property type="protein sequence ID" value="ENSNNAP00000002371.1"/>
    <property type="gene ID" value="ENSNNAG00000001636.1"/>
</dbReference>
<evidence type="ECO:0000256" key="6">
    <source>
        <dbReference type="ARBA" id="ARBA00022843"/>
    </source>
</evidence>
<evidence type="ECO:0000256" key="8">
    <source>
        <dbReference type="ARBA" id="ARBA00023233"/>
    </source>
</evidence>
<sequence>AFGKGRKTSWGGEMRLSSILLVASPSSPPLRGGLERLQGKDKDEKPLIESLRKALYFTLLIRSLFSLDYRNYIKQKFGTIQDHNAIPGEYMSLNQRYSNLIILNYHPSKEDRKHEITATGRKHVKIITERAKSSTSIKTLFNDDKQVVVLQGAAGIGKTTVVKKIMLDWASDNFYQDKFNYIFYISCREMNLYAESEKSSIGEIISKQCPSSHAAEVVIRNILKNERKLLFIIDGFDELRYSFDQSENYFCIDPWKKEPMRILLSSLFKKKLLPQSYLIITTRPTALETLHRCLEHPHYFEILGFSTKKREKYFQNFFQDKDQATQAFRFVEQNDTLFTMCVSPLVSWIICTVMKQEMERGKDVQKTPYTLTVIYMLYLSSLLKFHYKEAKQDVQRKLKNVCFLAAEGNWKQQILFKEEDGIDCIKMYSFVHLRFQEFFAALYYVLEEGDEQYSENLSKKLQTLLKRSATSSKVDFVFHFLFGFLNEKKQMRKMKKEFGWKISPKNKEFILHWVRNNIEEWKIYPHLQKELFNYLYETQDDNFVKNAVCGITEIHFQCNSDMELMILSYCIQHCQNLENLCSRRLKCGGGGFALLSQCAAAFKFLSESYSRHLAEVFRRNQRLKELQLWLSNPDDRAVELLLEGLQHPDCRIEKLGLDKEFITESCRKHLAVVLRKNQKLRELELNLKNTDDKIMEVLSEGLKHPKCKIETLHKHLEGILRKNQTLRELELTFKDTNDKTMEVLCEGLKHPKCKIEALKNQSLKELGLFFKNPDGKTMEVLCERLKQPECKIETVGLSVCLFDLSCLHLAEVLSKNHILRELELTLKSTDDKIIEVLCEGLQHPECKI</sequence>
<comment type="subcellular location">
    <subcellularLocation>
        <location evidence="1">Inflammasome</location>
    </subcellularLocation>
</comment>
<dbReference type="Gene3D" id="3.40.50.300">
    <property type="entry name" value="P-loop containing nucleotide triphosphate hydrolases"/>
    <property type="match status" value="1"/>
</dbReference>
<dbReference type="AlphaFoldDB" id="A0A8C6V9K9"/>
<evidence type="ECO:0000313" key="12">
    <source>
        <dbReference type="Proteomes" id="UP000694559"/>
    </source>
</evidence>
<dbReference type="GO" id="GO:0005524">
    <property type="term" value="F:ATP binding"/>
    <property type="evidence" value="ECO:0007669"/>
    <property type="project" value="UniProtKB-KW"/>
</dbReference>
<dbReference type="GO" id="GO:0005829">
    <property type="term" value="C:cytosol"/>
    <property type="evidence" value="ECO:0007669"/>
    <property type="project" value="UniProtKB-SubCell"/>
</dbReference>
<dbReference type="PANTHER" id="PTHR45690:SF19">
    <property type="entry name" value="NACHT, LRR AND PYD DOMAINS-CONTAINING PROTEIN 3"/>
    <property type="match status" value="1"/>
</dbReference>
<keyword evidence="2" id="KW-0963">Cytoplasm</keyword>
<dbReference type="PANTHER" id="PTHR45690">
    <property type="entry name" value="NACHT, LRR AND PYD DOMAINS-CONTAINING PROTEIN 12"/>
    <property type="match status" value="1"/>
</dbReference>
<name>A0A8C6V9K9_NAJNA</name>
<dbReference type="SUPFAM" id="SSF52540">
    <property type="entry name" value="P-loop containing nucleoside triphosphate hydrolases"/>
    <property type="match status" value="1"/>
</dbReference>
<evidence type="ECO:0000259" key="10">
    <source>
        <dbReference type="PROSITE" id="PS50837"/>
    </source>
</evidence>
<dbReference type="GeneTree" id="ENSGT00940000160873"/>
<keyword evidence="9" id="KW-0175">Coiled coil</keyword>
<organism evidence="11 12">
    <name type="scientific">Naja naja</name>
    <name type="common">Indian cobra</name>
    <dbReference type="NCBI Taxonomy" id="35670"/>
    <lineage>
        <taxon>Eukaryota</taxon>
        <taxon>Metazoa</taxon>
        <taxon>Chordata</taxon>
        <taxon>Craniata</taxon>
        <taxon>Vertebrata</taxon>
        <taxon>Euteleostomi</taxon>
        <taxon>Lepidosauria</taxon>
        <taxon>Squamata</taxon>
        <taxon>Bifurcata</taxon>
        <taxon>Unidentata</taxon>
        <taxon>Episquamata</taxon>
        <taxon>Toxicofera</taxon>
        <taxon>Serpentes</taxon>
        <taxon>Colubroidea</taxon>
        <taxon>Elapidae</taxon>
        <taxon>Elapinae</taxon>
        <taxon>Naja</taxon>
    </lineage>
</organism>
<dbReference type="Gene3D" id="3.80.10.10">
    <property type="entry name" value="Ribonuclease Inhibitor"/>
    <property type="match status" value="2"/>
</dbReference>
<protein>
    <recommendedName>
        <fullName evidence="10">NACHT domain-containing protein</fullName>
    </recommendedName>
</protein>
<dbReference type="Pfam" id="PF05729">
    <property type="entry name" value="NACHT"/>
    <property type="match status" value="1"/>
</dbReference>
<evidence type="ECO:0000313" key="11">
    <source>
        <dbReference type="Ensembl" id="ENSNNAP00000002371.1"/>
    </source>
</evidence>
<evidence type="ECO:0000256" key="4">
    <source>
        <dbReference type="ARBA" id="ARBA00022741"/>
    </source>
</evidence>
<keyword evidence="7" id="KW-0395">Inflammatory response</keyword>
<reference evidence="11" key="2">
    <citation type="submission" date="2025-09" db="UniProtKB">
        <authorList>
            <consortium name="Ensembl"/>
        </authorList>
    </citation>
    <scope>IDENTIFICATION</scope>
</reference>
<dbReference type="OMA" id="DEQYSEN"/>
<dbReference type="Pfam" id="PF17776">
    <property type="entry name" value="NLRC4_HD2"/>
    <property type="match status" value="1"/>
</dbReference>
<dbReference type="InterPro" id="IPR050637">
    <property type="entry name" value="NLRP_innate_immun_reg"/>
</dbReference>
<dbReference type="PROSITE" id="PS50837">
    <property type="entry name" value="NACHT"/>
    <property type="match status" value="1"/>
</dbReference>
<reference evidence="11" key="1">
    <citation type="submission" date="2025-08" db="UniProtKB">
        <authorList>
            <consortium name="Ensembl"/>
        </authorList>
    </citation>
    <scope>IDENTIFICATION</scope>
</reference>
<dbReference type="InterPro" id="IPR029495">
    <property type="entry name" value="NACHT-assoc"/>
</dbReference>
<keyword evidence="8" id="KW-1271">Inflammasome</keyword>
<keyword evidence="12" id="KW-1185">Reference proteome</keyword>
<dbReference type="InterPro" id="IPR041267">
    <property type="entry name" value="NLRP_HD2"/>
</dbReference>
<feature type="coiled-coil region" evidence="9">
    <location>
        <begin position="673"/>
        <end position="700"/>
    </location>
</feature>
<evidence type="ECO:0000256" key="2">
    <source>
        <dbReference type="ARBA" id="ARBA00022490"/>
    </source>
</evidence>
<dbReference type="Proteomes" id="UP000694559">
    <property type="component" value="Unplaced"/>
</dbReference>